<dbReference type="Proteomes" id="UP001524383">
    <property type="component" value="Unassembled WGS sequence"/>
</dbReference>
<reference evidence="4 5" key="1">
    <citation type="submission" date="2019-08" db="EMBL/GenBank/DDBJ databases">
        <authorList>
            <person name="Chen S.-C."/>
            <person name="Lai M.-C."/>
            <person name="You Y.-T."/>
        </authorList>
    </citation>
    <scope>NUCLEOTIDE SEQUENCE [LARGE SCALE GENOMIC DNA]</scope>
    <source>
        <strain evidence="4 5">P2F9704a</strain>
    </source>
</reference>
<comment type="function">
    <text evidence="1">Catalyzes the condensation of the acetyl group of acetyl-CoA with 3-methyl-2-oxobutanoate (2-oxoisovalerate) to form 3-carboxy-3-hydroxy-4-methylpentanoate (2-isopropylmalate).</text>
</comment>
<gene>
    <name evidence="4" type="ORF">FTO68_05610</name>
</gene>
<dbReference type="GO" id="GO:0003824">
    <property type="term" value="F:catalytic activity"/>
    <property type="evidence" value="ECO:0007669"/>
    <property type="project" value="UniProtKB-ARBA"/>
</dbReference>
<accession>A0ABD4TKJ9</accession>
<sequence>MADIRDPKVKILDCTLRDGGYCNNWQFDKKEASAMIHALNNAGLDIIELGYKSPKSHTSKSFEGLFRYCTESQIQFLEEYPAAEYAFMLDAKEFLINDKVDRSVVDECIPQCEESFFDWVRIASYYPTLQGTVELTDVLRDLGYKVTINLMGTSLLTEDDLNKAFSLASISKTDVLYFSDSFGDLKPNDVCQCIDLIRHYYSGKIGIHTHDNNGLAFANTIAAIDAGIDFVDATLMGMGRGAGNLRTEQILLYLYFKLHKHSVNPSELLEVLDSVMIPLHKKCQWGWDYTYMLSAMQNIHPTYCQHLRATNQYTIGQVNGILHCIDPSKREKFDERALFKAIDSVVARPVQVDERLINLPLYEPLKGDTFLVIATGPNIDSYCDEIVAFIKQRSPIVIECNPKNTLFEAVSPTYIKAILNWVRLRKALESPDLSRTPIVSGLTAIPEKYRNHANVCTIPCHISKGNVQLDQMSMILPAYVVGMFAVGLALLSKPEKIYLAGFDGYEDDRNPRHQEMNVFWKETSSSPLVSITPTTYPITIEPVYRLIK</sequence>
<keyword evidence="5" id="KW-1185">Reference proteome</keyword>
<organism evidence="4 5">
    <name type="scientific">Methanocalculus taiwanensis</name>
    <dbReference type="NCBI Taxonomy" id="106207"/>
    <lineage>
        <taxon>Archaea</taxon>
        <taxon>Methanobacteriati</taxon>
        <taxon>Methanobacteriota</taxon>
        <taxon>Stenosarchaea group</taxon>
        <taxon>Methanomicrobia</taxon>
        <taxon>Methanomicrobiales</taxon>
        <taxon>Methanocalculaceae</taxon>
        <taxon>Methanocalculus</taxon>
    </lineage>
</organism>
<evidence type="ECO:0000259" key="3">
    <source>
        <dbReference type="PROSITE" id="PS50991"/>
    </source>
</evidence>
<proteinExistence type="predicted"/>
<evidence type="ECO:0000313" key="4">
    <source>
        <dbReference type="EMBL" id="MCQ1538463.1"/>
    </source>
</evidence>
<feature type="domain" description="Pyruvate carboxyltransferase" evidence="3">
    <location>
        <begin position="9"/>
        <end position="269"/>
    </location>
</feature>
<dbReference type="EMBL" id="VOTZ01000009">
    <property type="protein sequence ID" value="MCQ1538463.1"/>
    <property type="molecule type" value="Genomic_DNA"/>
</dbReference>
<name>A0ABD4TKJ9_9EURY</name>
<dbReference type="PANTHER" id="PTHR10277:SF9">
    <property type="entry name" value="2-ISOPROPYLMALATE SYNTHASE 1, CHLOROPLASTIC-RELATED"/>
    <property type="match status" value="1"/>
</dbReference>
<comment type="caution">
    <text evidence="4">The sequence shown here is derived from an EMBL/GenBank/DDBJ whole genome shotgun (WGS) entry which is preliminary data.</text>
</comment>
<dbReference type="AlphaFoldDB" id="A0ABD4TKJ9"/>
<dbReference type="Gene3D" id="3.20.20.70">
    <property type="entry name" value="Aldolase class I"/>
    <property type="match status" value="1"/>
</dbReference>
<dbReference type="PROSITE" id="PS50991">
    <property type="entry name" value="PYR_CT"/>
    <property type="match status" value="1"/>
</dbReference>
<evidence type="ECO:0000256" key="1">
    <source>
        <dbReference type="ARBA" id="ARBA00003715"/>
    </source>
</evidence>
<dbReference type="SUPFAM" id="SSF51569">
    <property type="entry name" value="Aldolase"/>
    <property type="match status" value="1"/>
</dbReference>
<dbReference type="InterPro" id="IPR000891">
    <property type="entry name" value="PYR_CT"/>
</dbReference>
<evidence type="ECO:0000256" key="2">
    <source>
        <dbReference type="ARBA" id="ARBA00029993"/>
    </source>
</evidence>
<dbReference type="RefSeq" id="WP_255332404.1">
    <property type="nucleotide sequence ID" value="NZ_VOTZ01000009.1"/>
</dbReference>
<protein>
    <recommendedName>
        <fullName evidence="2">Alpha-IPM synthase</fullName>
    </recommendedName>
</protein>
<dbReference type="PANTHER" id="PTHR10277">
    <property type="entry name" value="HOMOCITRATE SYNTHASE-RELATED"/>
    <property type="match status" value="1"/>
</dbReference>
<dbReference type="InterPro" id="IPR050073">
    <property type="entry name" value="2-IPM_HCS-like"/>
</dbReference>
<dbReference type="InterPro" id="IPR013785">
    <property type="entry name" value="Aldolase_TIM"/>
</dbReference>
<evidence type="ECO:0000313" key="5">
    <source>
        <dbReference type="Proteomes" id="UP001524383"/>
    </source>
</evidence>
<dbReference type="CDD" id="cd07944">
    <property type="entry name" value="DRE_TIM_HOA_like"/>
    <property type="match status" value="1"/>
</dbReference>
<dbReference type="Pfam" id="PF00682">
    <property type="entry name" value="HMGL-like"/>
    <property type="match status" value="1"/>
</dbReference>